<dbReference type="PANTHER" id="PTHR21084:SF1">
    <property type="entry name" value="DENSE INCISORS"/>
    <property type="match status" value="1"/>
</dbReference>
<proteinExistence type="predicted"/>
<organism evidence="2 3">
    <name type="scientific">Pyxicephalus adspersus</name>
    <name type="common">African bullfrog</name>
    <dbReference type="NCBI Taxonomy" id="30357"/>
    <lineage>
        <taxon>Eukaryota</taxon>
        <taxon>Metazoa</taxon>
        <taxon>Chordata</taxon>
        <taxon>Craniata</taxon>
        <taxon>Vertebrata</taxon>
        <taxon>Euteleostomi</taxon>
        <taxon>Amphibia</taxon>
        <taxon>Batrachia</taxon>
        <taxon>Anura</taxon>
        <taxon>Neobatrachia</taxon>
        <taxon>Ranoidea</taxon>
        <taxon>Pyxicephalidae</taxon>
        <taxon>Pyxicephalinae</taxon>
        <taxon>Pyxicephalus</taxon>
    </lineage>
</organism>
<evidence type="ECO:0000256" key="1">
    <source>
        <dbReference type="SAM" id="SignalP"/>
    </source>
</evidence>
<protein>
    <submittedName>
        <fullName evidence="2">Uncharacterized protein</fullName>
    </submittedName>
</protein>
<gene>
    <name evidence="2" type="ORF">GDO54_001974</name>
</gene>
<comment type="caution">
    <text evidence="2">The sequence shown here is derived from an EMBL/GenBank/DDBJ whole genome shotgun (WGS) entry which is preliminary data.</text>
</comment>
<keyword evidence="1" id="KW-0732">Signal</keyword>
<sequence>MCAKSCIILITSCCSFVFSTVRLCVLSPERRIILIRVIMGLSYGEKVGCREVLELLGTCDLMALANTVTNKKARVYGKADAINTILEHSCSALELLNRKKVERFAIFQYLIRQHVPVDSQSTKSSLICTAVSHWRTQGQETNDRKQNTSGRDSSYLLGMVNKILDQVRKPMTGNRIQTAGIVLICSAWSTKS</sequence>
<feature type="chain" id="PRO_5043573378" evidence="1">
    <location>
        <begin position="20"/>
        <end position="192"/>
    </location>
</feature>
<feature type="signal peptide" evidence="1">
    <location>
        <begin position="1"/>
        <end position="19"/>
    </location>
</feature>
<dbReference type="EMBL" id="DYDO01000001">
    <property type="protein sequence ID" value="DBA34415.1"/>
    <property type="molecule type" value="Genomic_DNA"/>
</dbReference>
<name>A0AAV3B7Z4_PYXAD</name>
<dbReference type="InterPro" id="IPR026698">
    <property type="entry name" value="UPF_C3orf38"/>
</dbReference>
<dbReference type="PANTHER" id="PTHR21084">
    <property type="entry name" value="DENSE INCISORS"/>
    <property type="match status" value="1"/>
</dbReference>
<keyword evidence="3" id="KW-1185">Reference proteome</keyword>
<dbReference type="Pfam" id="PF15008">
    <property type="entry name" value="DUF4518"/>
    <property type="match status" value="1"/>
</dbReference>
<evidence type="ECO:0000313" key="2">
    <source>
        <dbReference type="EMBL" id="DBA34415.1"/>
    </source>
</evidence>
<dbReference type="AlphaFoldDB" id="A0AAV3B7Z4"/>
<accession>A0AAV3B7Z4</accession>
<reference evidence="2" key="1">
    <citation type="thesis" date="2020" institute="ProQuest LLC" country="789 East Eisenhower Parkway, Ann Arbor, MI, USA">
        <title>Comparative Genomics and Chromosome Evolution.</title>
        <authorList>
            <person name="Mudd A.B."/>
        </authorList>
    </citation>
    <scope>NUCLEOTIDE SEQUENCE</scope>
    <source>
        <strain evidence="2">1538</strain>
        <tissue evidence="2">Blood</tissue>
    </source>
</reference>
<dbReference type="Proteomes" id="UP001181693">
    <property type="component" value="Unassembled WGS sequence"/>
</dbReference>
<evidence type="ECO:0000313" key="3">
    <source>
        <dbReference type="Proteomes" id="UP001181693"/>
    </source>
</evidence>